<dbReference type="PROSITE" id="PS51354">
    <property type="entry name" value="GLUTAREDOXIN_2"/>
    <property type="match status" value="1"/>
</dbReference>
<evidence type="ECO:0000256" key="1">
    <source>
        <dbReference type="ARBA" id="ARBA00007787"/>
    </source>
</evidence>
<dbReference type="EMBL" id="BMDP01000003">
    <property type="protein sequence ID" value="GGI55227.1"/>
    <property type="molecule type" value="Genomic_DNA"/>
</dbReference>
<dbReference type="SUPFAM" id="SSF52833">
    <property type="entry name" value="Thioredoxin-like"/>
    <property type="match status" value="1"/>
</dbReference>
<dbReference type="RefSeq" id="WP_188422063.1">
    <property type="nucleotide sequence ID" value="NZ_BMDP01000003.1"/>
</dbReference>
<dbReference type="GO" id="GO:0005737">
    <property type="term" value="C:cytoplasm"/>
    <property type="evidence" value="ECO:0007669"/>
    <property type="project" value="TreeGrafter"/>
</dbReference>
<comment type="similarity">
    <text evidence="1">Belongs to the glutaredoxin family.</text>
</comment>
<dbReference type="GO" id="GO:0015038">
    <property type="term" value="F:glutathione disulfide oxidoreductase activity"/>
    <property type="evidence" value="ECO:0007669"/>
    <property type="project" value="TreeGrafter"/>
</dbReference>
<sequence>MNRPLLSPEKISPSLLESMAAYHRQTIEEVAAAIAAHRIVVVGMAQNPFVKKARHALEKAGADFRYLEYGSYLSMWKPRLAIKMWSGWPTFPQVFVDGVLIGGYAETVAAVADGRIPLRQE</sequence>
<protein>
    <recommendedName>
        <fullName evidence="2">Glutaredoxin domain-containing protein</fullName>
    </recommendedName>
</protein>
<proteinExistence type="inferred from homology"/>
<feature type="domain" description="Glutaredoxin" evidence="2">
    <location>
        <begin position="46"/>
        <end position="101"/>
    </location>
</feature>
<accession>A0A8J3B264</accession>
<dbReference type="GO" id="GO:0034599">
    <property type="term" value="P:cellular response to oxidative stress"/>
    <property type="evidence" value="ECO:0007669"/>
    <property type="project" value="TreeGrafter"/>
</dbReference>
<dbReference type="Pfam" id="PF00462">
    <property type="entry name" value="Glutaredoxin"/>
    <property type="match status" value="1"/>
</dbReference>
<dbReference type="InterPro" id="IPR002109">
    <property type="entry name" value="Glutaredoxin"/>
</dbReference>
<gene>
    <name evidence="3" type="ORF">GCM10011430_24010</name>
</gene>
<evidence type="ECO:0000313" key="3">
    <source>
        <dbReference type="EMBL" id="GGI55227.1"/>
    </source>
</evidence>
<dbReference type="Proteomes" id="UP000627205">
    <property type="component" value="Unassembled WGS sequence"/>
</dbReference>
<dbReference type="CDD" id="cd02066">
    <property type="entry name" value="GRX_family"/>
    <property type="match status" value="1"/>
</dbReference>
<organism evidence="3 4">
    <name type="scientific">Oxalicibacterium solurbis</name>
    <dbReference type="NCBI Taxonomy" id="69280"/>
    <lineage>
        <taxon>Bacteria</taxon>
        <taxon>Pseudomonadati</taxon>
        <taxon>Pseudomonadota</taxon>
        <taxon>Betaproteobacteria</taxon>
        <taxon>Burkholderiales</taxon>
        <taxon>Oxalobacteraceae</taxon>
        <taxon>Oxalicibacterium</taxon>
    </lineage>
</organism>
<reference evidence="3" key="1">
    <citation type="journal article" date="2014" name="Int. J. Syst. Evol. Microbiol.">
        <title>Complete genome sequence of Corynebacterium casei LMG S-19264T (=DSM 44701T), isolated from a smear-ripened cheese.</title>
        <authorList>
            <consortium name="US DOE Joint Genome Institute (JGI-PGF)"/>
            <person name="Walter F."/>
            <person name="Albersmeier A."/>
            <person name="Kalinowski J."/>
            <person name="Ruckert C."/>
        </authorList>
    </citation>
    <scope>NUCLEOTIDE SEQUENCE</scope>
    <source>
        <strain evidence="3">CCM 7664</strain>
    </source>
</reference>
<evidence type="ECO:0000313" key="4">
    <source>
        <dbReference type="Proteomes" id="UP000627205"/>
    </source>
</evidence>
<reference evidence="3" key="2">
    <citation type="submission" date="2020-09" db="EMBL/GenBank/DDBJ databases">
        <authorList>
            <person name="Sun Q."/>
            <person name="Sedlacek I."/>
        </authorList>
    </citation>
    <scope>NUCLEOTIDE SEQUENCE</scope>
    <source>
        <strain evidence="3">CCM 7664</strain>
    </source>
</reference>
<keyword evidence="4" id="KW-1185">Reference proteome</keyword>
<name>A0A8J3B264_9BURK</name>
<dbReference type="Gene3D" id="3.40.30.10">
    <property type="entry name" value="Glutaredoxin"/>
    <property type="match status" value="1"/>
</dbReference>
<dbReference type="AlphaFoldDB" id="A0A8J3B264"/>
<dbReference type="InterPro" id="IPR036249">
    <property type="entry name" value="Thioredoxin-like_sf"/>
</dbReference>
<dbReference type="PANTHER" id="PTHR45694:SF18">
    <property type="entry name" value="GLUTAREDOXIN-1-RELATED"/>
    <property type="match status" value="1"/>
</dbReference>
<comment type="caution">
    <text evidence="3">The sequence shown here is derived from an EMBL/GenBank/DDBJ whole genome shotgun (WGS) entry which is preliminary data.</text>
</comment>
<dbReference type="PANTHER" id="PTHR45694">
    <property type="entry name" value="GLUTAREDOXIN 2"/>
    <property type="match status" value="1"/>
</dbReference>
<evidence type="ECO:0000259" key="2">
    <source>
        <dbReference type="Pfam" id="PF00462"/>
    </source>
</evidence>